<dbReference type="OrthoDB" id="99992at2759"/>
<sequence length="490" mass="54875">MPQDEVETLEAALNFISQYDLSMPAPNDSAVDLTLAFEHSHKLNKSHSLEVPEKRHAFTHSHSLEIPEETDADLAMAKATFEAGLHAAEELLDDFKTENELFDATGSDMQEVLNFSLRPALPAMTPDKAHGPSSATSPASSTATASPVSGPRRRHRVSKKEEISELRDTVAELSQQLDRLQASSAPNSPAEEDVHVRSILSQPESLWQQVAARQLLLRQKAEEANAQLRTLVETRVRETKNLKRMLTLCSQTLELIGLKRRKQVFTRGAPPKDNEEVFAKLLKGTDDLYLGLDKFFADKGMPQVPCPGRKRQVQRNAVNGAILVFLDKNQVPFDLEKTEKAVWKLLADRHRKDGPYKQVCWSQQICIRLMRLTLNAILARKYISDDRAVFICRSVMEPTPVGESGACGLKFHETMTVVVRRGEPLSSGQETTIIESYLCATRQDEGTDMARKFRGEVYVDIAIEGWERSLVSNNQDIENLLFDESIQVGS</sequence>
<dbReference type="EMBL" id="BSXT01001131">
    <property type="protein sequence ID" value="GMF39071.1"/>
    <property type="molecule type" value="Genomic_DNA"/>
</dbReference>
<name>A0A9W6XI89_9STRA</name>
<dbReference type="Proteomes" id="UP001165121">
    <property type="component" value="Unassembled WGS sequence"/>
</dbReference>
<organism evidence="2 3">
    <name type="scientific">Phytophthora fragariaefolia</name>
    <dbReference type="NCBI Taxonomy" id="1490495"/>
    <lineage>
        <taxon>Eukaryota</taxon>
        <taxon>Sar</taxon>
        <taxon>Stramenopiles</taxon>
        <taxon>Oomycota</taxon>
        <taxon>Peronosporomycetes</taxon>
        <taxon>Peronosporales</taxon>
        <taxon>Peronosporaceae</taxon>
        <taxon>Phytophthora</taxon>
    </lineage>
</organism>
<evidence type="ECO:0000313" key="3">
    <source>
        <dbReference type="Proteomes" id="UP001165121"/>
    </source>
</evidence>
<keyword evidence="3" id="KW-1185">Reference proteome</keyword>
<protein>
    <submittedName>
        <fullName evidence="2">Unnamed protein product</fullName>
    </submittedName>
</protein>
<dbReference type="PANTHER" id="PTHR35796">
    <property type="entry name" value="HYPOTHETICAL CYTOSOLIC PROTEIN"/>
    <property type="match status" value="1"/>
</dbReference>
<evidence type="ECO:0000256" key="1">
    <source>
        <dbReference type="SAM" id="MobiDB-lite"/>
    </source>
</evidence>
<feature type="region of interest" description="Disordered" evidence="1">
    <location>
        <begin position="123"/>
        <end position="164"/>
    </location>
</feature>
<evidence type="ECO:0000313" key="2">
    <source>
        <dbReference type="EMBL" id="GMF39071.1"/>
    </source>
</evidence>
<reference evidence="2" key="1">
    <citation type="submission" date="2023-04" db="EMBL/GenBank/DDBJ databases">
        <title>Phytophthora fragariaefolia NBRC 109709.</title>
        <authorList>
            <person name="Ichikawa N."/>
            <person name="Sato H."/>
            <person name="Tonouchi N."/>
        </authorList>
    </citation>
    <scope>NUCLEOTIDE SEQUENCE</scope>
    <source>
        <strain evidence="2">NBRC 109709</strain>
    </source>
</reference>
<comment type="caution">
    <text evidence="2">The sequence shown here is derived from an EMBL/GenBank/DDBJ whole genome shotgun (WGS) entry which is preliminary data.</text>
</comment>
<feature type="compositionally biased region" description="Low complexity" evidence="1">
    <location>
        <begin position="132"/>
        <end position="147"/>
    </location>
</feature>
<proteinExistence type="predicted"/>
<gene>
    <name evidence="2" type="ORF">Pfra01_001148400</name>
</gene>
<dbReference type="AlphaFoldDB" id="A0A9W6XI89"/>
<dbReference type="PANTHER" id="PTHR35796:SF3">
    <property type="entry name" value="BHLH DOMAIN-CONTAINING PROTEIN"/>
    <property type="match status" value="1"/>
</dbReference>
<accession>A0A9W6XI89</accession>